<dbReference type="Proteomes" id="UP000492821">
    <property type="component" value="Unassembled WGS sequence"/>
</dbReference>
<reference evidence="3" key="1">
    <citation type="journal article" date="2013" name="Genetics">
        <title>The draft genome and transcriptome of Panagrellus redivivus are shaped by the harsh demands of a free-living lifestyle.</title>
        <authorList>
            <person name="Srinivasan J."/>
            <person name="Dillman A.R."/>
            <person name="Macchietto M.G."/>
            <person name="Heikkinen L."/>
            <person name="Lakso M."/>
            <person name="Fracchia K.M."/>
            <person name="Antoshechkin I."/>
            <person name="Mortazavi A."/>
            <person name="Wong G."/>
            <person name="Sternberg P.W."/>
        </authorList>
    </citation>
    <scope>NUCLEOTIDE SEQUENCE [LARGE SCALE GENOMIC DNA]</scope>
    <source>
        <strain evidence="3">MT8872</strain>
    </source>
</reference>
<dbReference type="InterPro" id="IPR040264">
    <property type="entry name" value="T15H9.4-like"/>
</dbReference>
<evidence type="ECO:0000259" key="2">
    <source>
        <dbReference type="PROSITE" id="PS50106"/>
    </source>
</evidence>
<dbReference type="PANTHER" id="PTHR31327:SF7">
    <property type="entry name" value="PDZ DOMAIN-CONTAINING PROTEIN"/>
    <property type="match status" value="1"/>
</dbReference>
<organism evidence="3 4">
    <name type="scientific">Panagrellus redivivus</name>
    <name type="common">Microworm</name>
    <dbReference type="NCBI Taxonomy" id="6233"/>
    <lineage>
        <taxon>Eukaryota</taxon>
        <taxon>Metazoa</taxon>
        <taxon>Ecdysozoa</taxon>
        <taxon>Nematoda</taxon>
        <taxon>Chromadorea</taxon>
        <taxon>Rhabditida</taxon>
        <taxon>Tylenchina</taxon>
        <taxon>Panagrolaimomorpha</taxon>
        <taxon>Panagrolaimoidea</taxon>
        <taxon>Panagrolaimidae</taxon>
        <taxon>Panagrellus</taxon>
    </lineage>
</organism>
<name>A0A7E4ZW52_PANRE</name>
<dbReference type="SUPFAM" id="SSF50156">
    <property type="entry name" value="PDZ domain-like"/>
    <property type="match status" value="1"/>
</dbReference>
<dbReference type="PROSITE" id="PS50106">
    <property type="entry name" value="PDZ"/>
    <property type="match status" value="1"/>
</dbReference>
<proteinExistence type="predicted"/>
<dbReference type="Pfam" id="PF00595">
    <property type="entry name" value="PDZ"/>
    <property type="match status" value="1"/>
</dbReference>
<protein>
    <submittedName>
        <fullName evidence="4">PDZ domain-containing protein</fullName>
    </submittedName>
</protein>
<accession>A0A7E4ZW52</accession>
<sequence>MPANLFETTNVQIAGEKGAQIGIKLTGCLVVTEVNHASISHMKLNIGDIIQSVNGQRVERREQFTEMFVKTTNAGSFVMDIVMQRPLTAKPVKPEQIPRGYEIVSGCKYHLGIMYKIPGCKLSLSVKAFMSKVFVTRTEDCTLAGLTLKIGDAILDIEGQPVSTVQETSEALFKALKKGYAFMVIEQPVELVNKNIVRQALTTDRSTEPPVQRDVVGICKSELRRFNENPDMNPPKEILRDDKKSKRGEPGHVSVSDKSEDVPIACDGNPALLMSVPIPNFQIASQQATPSNQQK</sequence>
<dbReference type="InterPro" id="IPR001478">
    <property type="entry name" value="PDZ"/>
</dbReference>
<evidence type="ECO:0000256" key="1">
    <source>
        <dbReference type="SAM" id="MobiDB-lite"/>
    </source>
</evidence>
<dbReference type="AlphaFoldDB" id="A0A7E4ZW52"/>
<dbReference type="PANTHER" id="PTHR31327">
    <property type="entry name" value="SPERM MEIOSIS PDZ DOMAIN CONTAINING PROTEINS-RELATED"/>
    <property type="match status" value="1"/>
</dbReference>
<feature type="domain" description="PDZ" evidence="2">
    <location>
        <begin position="10"/>
        <end position="59"/>
    </location>
</feature>
<dbReference type="InterPro" id="IPR036034">
    <property type="entry name" value="PDZ_sf"/>
</dbReference>
<keyword evidence="3" id="KW-1185">Reference proteome</keyword>
<dbReference type="WBParaSite" id="Pan_g20900.t1">
    <property type="protein sequence ID" value="Pan_g20900.t1"/>
    <property type="gene ID" value="Pan_g20900"/>
</dbReference>
<evidence type="ECO:0000313" key="3">
    <source>
        <dbReference type="Proteomes" id="UP000492821"/>
    </source>
</evidence>
<feature type="compositionally biased region" description="Basic and acidic residues" evidence="1">
    <location>
        <begin position="237"/>
        <end position="261"/>
    </location>
</feature>
<feature type="region of interest" description="Disordered" evidence="1">
    <location>
        <begin position="226"/>
        <end position="266"/>
    </location>
</feature>
<reference evidence="4" key="2">
    <citation type="submission" date="2020-10" db="UniProtKB">
        <authorList>
            <consortium name="WormBaseParasite"/>
        </authorList>
    </citation>
    <scope>IDENTIFICATION</scope>
</reference>
<evidence type="ECO:0000313" key="4">
    <source>
        <dbReference type="WBParaSite" id="Pan_g20900.t1"/>
    </source>
</evidence>